<dbReference type="NCBIfam" id="TIGR00603">
    <property type="entry name" value="rad25"/>
    <property type="match status" value="1"/>
</dbReference>
<feature type="region of interest" description="Disordered" evidence="15">
    <location>
        <begin position="695"/>
        <end position="729"/>
    </location>
</feature>
<evidence type="ECO:0000256" key="2">
    <source>
        <dbReference type="ARBA" id="ARBA00006637"/>
    </source>
</evidence>
<comment type="subcellular location">
    <subcellularLocation>
        <location evidence="1">Nucleus</location>
    </subcellularLocation>
</comment>
<evidence type="ECO:0000256" key="9">
    <source>
        <dbReference type="ARBA" id="ARBA00023204"/>
    </source>
</evidence>
<dbReference type="InterPro" id="IPR032438">
    <property type="entry name" value="ERCC3_RAD25_C"/>
</dbReference>
<dbReference type="GO" id="GO:0006289">
    <property type="term" value="P:nucleotide-excision repair"/>
    <property type="evidence" value="ECO:0007669"/>
    <property type="project" value="InterPro"/>
</dbReference>
<comment type="similarity">
    <text evidence="2">Belongs to the helicase family. RAD25/XPB subfamily.</text>
</comment>
<comment type="catalytic activity">
    <reaction evidence="14">
        <text>ATP + H2O = ADP + phosphate + H(+)</text>
        <dbReference type="Rhea" id="RHEA:13065"/>
        <dbReference type="ChEBI" id="CHEBI:15377"/>
        <dbReference type="ChEBI" id="CHEBI:15378"/>
        <dbReference type="ChEBI" id="CHEBI:30616"/>
        <dbReference type="ChEBI" id="CHEBI:43474"/>
        <dbReference type="ChEBI" id="CHEBI:456216"/>
        <dbReference type="EC" id="5.6.2.4"/>
    </reaction>
</comment>
<feature type="region of interest" description="Disordered" evidence="15">
    <location>
        <begin position="582"/>
        <end position="621"/>
    </location>
</feature>
<dbReference type="AlphaFoldDB" id="A0A4P9XAY7"/>
<evidence type="ECO:0000256" key="4">
    <source>
        <dbReference type="ARBA" id="ARBA00022763"/>
    </source>
</evidence>
<keyword evidence="10" id="KW-0413">Isomerase</keyword>
<dbReference type="PROSITE" id="PS51192">
    <property type="entry name" value="HELICASE_ATP_BIND_1"/>
    <property type="match status" value="1"/>
</dbReference>
<dbReference type="SMART" id="SM00487">
    <property type="entry name" value="DEXDc"/>
    <property type="match status" value="1"/>
</dbReference>
<dbReference type="Proteomes" id="UP000274922">
    <property type="component" value="Unassembled WGS sequence"/>
</dbReference>
<dbReference type="EC" id="5.6.2.4" evidence="13"/>
<evidence type="ECO:0000313" key="19">
    <source>
        <dbReference type="Proteomes" id="UP000274922"/>
    </source>
</evidence>
<feature type="domain" description="Helicase C-terminal" evidence="17">
    <location>
        <begin position="480"/>
        <end position="648"/>
    </location>
</feature>
<dbReference type="GO" id="GO:0000112">
    <property type="term" value="C:nucleotide-excision repair factor 3 complex"/>
    <property type="evidence" value="ECO:0007669"/>
    <property type="project" value="TreeGrafter"/>
</dbReference>
<evidence type="ECO:0000256" key="10">
    <source>
        <dbReference type="ARBA" id="ARBA00023235"/>
    </source>
</evidence>
<dbReference type="PANTHER" id="PTHR11274">
    <property type="entry name" value="RAD25/XP-B DNA REPAIR HELICASE"/>
    <property type="match status" value="1"/>
</dbReference>
<evidence type="ECO:0000256" key="13">
    <source>
        <dbReference type="ARBA" id="ARBA00034808"/>
    </source>
</evidence>
<evidence type="ECO:0000259" key="16">
    <source>
        <dbReference type="PROSITE" id="PS51192"/>
    </source>
</evidence>
<dbReference type="STRING" id="1555241.A0A4P9XAY7"/>
<dbReference type="Pfam" id="PF04851">
    <property type="entry name" value="ResIII"/>
    <property type="match status" value="1"/>
</dbReference>
<dbReference type="GO" id="GO:0006367">
    <property type="term" value="P:transcription initiation at RNA polymerase II promoter"/>
    <property type="evidence" value="ECO:0007669"/>
    <property type="project" value="InterPro"/>
</dbReference>
<dbReference type="GO" id="GO:0005524">
    <property type="term" value="F:ATP binding"/>
    <property type="evidence" value="ECO:0007669"/>
    <property type="project" value="UniProtKB-KW"/>
</dbReference>
<evidence type="ECO:0000256" key="14">
    <source>
        <dbReference type="ARBA" id="ARBA00048988"/>
    </source>
</evidence>
<keyword evidence="7" id="KW-0067">ATP-binding</keyword>
<evidence type="ECO:0000256" key="7">
    <source>
        <dbReference type="ARBA" id="ARBA00022840"/>
    </source>
</evidence>
<accession>A0A4P9XAY7</accession>
<dbReference type="InterPro" id="IPR006935">
    <property type="entry name" value="Helicase/UvrB_N"/>
</dbReference>
<proteinExistence type="inferred from homology"/>
<keyword evidence="4" id="KW-0227">DNA damage</keyword>
<gene>
    <name evidence="18" type="ORF">CXG81DRAFT_1831</name>
</gene>
<evidence type="ECO:0000256" key="11">
    <source>
        <dbReference type="ARBA" id="ARBA00023242"/>
    </source>
</evidence>
<comment type="catalytic activity">
    <reaction evidence="12">
        <text>Couples ATP hydrolysis with the unwinding of duplex DNA by translocating in the 3'-5' direction.</text>
        <dbReference type="EC" id="5.6.2.4"/>
    </reaction>
</comment>
<evidence type="ECO:0000256" key="1">
    <source>
        <dbReference type="ARBA" id="ARBA00004123"/>
    </source>
</evidence>
<evidence type="ECO:0000256" key="8">
    <source>
        <dbReference type="ARBA" id="ARBA00023125"/>
    </source>
</evidence>
<evidence type="ECO:0000256" key="12">
    <source>
        <dbReference type="ARBA" id="ARBA00034617"/>
    </source>
</evidence>
<keyword evidence="11" id="KW-0539">Nucleus</keyword>
<dbReference type="InterPro" id="IPR001161">
    <property type="entry name" value="XPB/Ssl2"/>
</dbReference>
<dbReference type="InterPro" id="IPR001650">
    <property type="entry name" value="Helicase_C-like"/>
</dbReference>
<evidence type="ECO:0000313" key="18">
    <source>
        <dbReference type="EMBL" id="RKP02522.1"/>
    </source>
</evidence>
<dbReference type="FunFam" id="3.40.50.300:FF:000077">
    <property type="entry name" value="Probable DNA repair helicase RAD25"/>
    <property type="match status" value="1"/>
</dbReference>
<evidence type="ECO:0000259" key="17">
    <source>
        <dbReference type="PROSITE" id="PS51194"/>
    </source>
</evidence>
<keyword evidence="3" id="KW-0547">Nucleotide-binding</keyword>
<dbReference type="InterPro" id="IPR027417">
    <property type="entry name" value="P-loop_NTPase"/>
</dbReference>
<name>A0A4P9XAY7_9FUNG</name>
<dbReference type="InterPro" id="IPR050615">
    <property type="entry name" value="ATP-dep_DNA_Helicase"/>
</dbReference>
<keyword evidence="6" id="KW-0347">Helicase</keyword>
<dbReference type="GO" id="GO:0016787">
    <property type="term" value="F:hydrolase activity"/>
    <property type="evidence" value="ECO:0007669"/>
    <property type="project" value="UniProtKB-KW"/>
</dbReference>
<protein>
    <recommendedName>
        <fullName evidence="13">DNA 3'-5' helicase</fullName>
        <ecNumber evidence="13">5.6.2.4</ecNumber>
    </recommendedName>
</protein>
<dbReference type="SMART" id="SM00490">
    <property type="entry name" value="HELICc"/>
    <property type="match status" value="1"/>
</dbReference>
<sequence length="755" mass="82813">DFAHLPLKPDHAARPLWVLTNGRIVLEAFSPIAHHAMDFLIAVAEPVSRPRHVHEYKLTETSLYAAVSIGLDATIVLNVLTKFAKNQLDDSLVATIRKYTQSYGKVKLVLKSGRFYVESEYESVLRTLLADPRIAASRIDAAPEAPRVQTAISSRPGHAVADPPNADADPSKPPPKADPLAMSGNDGDDDDDNDAADDFIMTASFEIDPLQAEQVREASHELEHPMQEEYDFAADVRNPSLDIDLKPLTKLRPYQEQALSKMFGGGRRARSGMIVLPCGAGKTLVGVTAASTIKKSVLVLCTSSVSVEQWSREFRAWSTLQDGQIAKFTSDAKDRFVGDAGVMISTYTMVTFTGKRAYDAQKMMDFLQSREWGLLILDEVHVVPAEIFRKVLVLVKTHAKLGLTATLVREDDKIKNLKYLIGPKLFEANWLDLASKGHIATVDCAEVLCPMAAPFYREYITEPTARKRQLLAVMNPHKIQLCQFLIQMHEARGDKIIVFSDNVFALKHYATTIGRPYLYGGTSQAERLRILQNFRYNPALNTIFLSKIGDTSVDLPEANCLIQISSQYGSRRQEAQRLGRILRSKRGRGMAGGGSARAAAPAEPHSTAPPTSGGPPPAWAASTTHDAHFYTLLSRNTEETYYSTKRQQFLIDQGYAFRVISTLTADAAAAAVPHLAYRTKAQQLELLATLRRAGPAGDSDASSDEMEGIDGFDGAASGHGATRPRPGGLNLFVRRAGTLKSLSGGDTMAYMEINK</sequence>
<dbReference type="InterPro" id="IPR014001">
    <property type="entry name" value="Helicase_ATP-bd"/>
</dbReference>
<dbReference type="GO" id="GO:0043138">
    <property type="term" value="F:3'-5' DNA helicase activity"/>
    <property type="evidence" value="ECO:0007669"/>
    <property type="project" value="UniProtKB-EC"/>
</dbReference>
<feature type="compositionally biased region" description="Low complexity" evidence="15">
    <location>
        <begin position="596"/>
        <end position="611"/>
    </location>
</feature>
<evidence type="ECO:0000256" key="3">
    <source>
        <dbReference type="ARBA" id="ARBA00022741"/>
    </source>
</evidence>
<feature type="compositionally biased region" description="Acidic residues" evidence="15">
    <location>
        <begin position="186"/>
        <end position="196"/>
    </location>
</feature>
<evidence type="ECO:0000256" key="15">
    <source>
        <dbReference type="SAM" id="MobiDB-lite"/>
    </source>
</evidence>
<dbReference type="SUPFAM" id="SSF52540">
    <property type="entry name" value="P-loop containing nucleoside triphosphate hydrolases"/>
    <property type="match status" value="2"/>
</dbReference>
<dbReference type="Pfam" id="PF16203">
    <property type="entry name" value="ERCC3_RAD25_C"/>
    <property type="match status" value="1"/>
</dbReference>
<keyword evidence="8" id="KW-0238">DNA-binding</keyword>
<dbReference type="PANTHER" id="PTHR11274:SF0">
    <property type="entry name" value="GENERAL TRANSCRIPTION AND DNA REPAIR FACTOR IIH HELICASE SUBUNIT XPB"/>
    <property type="match status" value="1"/>
</dbReference>
<evidence type="ECO:0000256" key="6">
    <source>
        <dbReference type="ARBA" id="ARBA00022806"/>
    </source>
</evidence>
<keyword evidence="5" id="KW-0378">Hydrolase</keyword>
<dbReference type="CDD" id="cd18789">
    <property type="entry name" value="SF2_C_XPB"/>
    <property type="match status" value="1"/>
</dbReference>
<dbReference type="Gene3D" id="3.40.50.300">
    <property type="entry name" value="P-loop containing nucleotide triphosphate hydrolases"/>
    <property type="match status" value="2"/>
</dbReference>
<dbReference type="Pfam" id="PF13625">
    <property type="entry name" value="Helicase_C_3"/>
    <property type="match status" value="1"/>
</dbReference>
<dbReference type="EMBL" id="ML014141">
    <property type="protein sequence ID" value="RKP02522.1"/>
    <property type="molecule type" value="Genomic_DNA"/>
</dbReference>
<organism evidence="18 19">
    <name type="scientific">Caulochytrium protostelioides</name>
    <dbReference type="NCBI Taxonomy" id="1555241"/>
    <lineage>
        <taxon>Eukaryota</taxon>
        <taxon>Fungi</taxon>
        <taxon>Fungi incertae sedis</taxon>
        <taxon>Chytridiomycota</taxon>
        <taxon>Chytridiomycota incertae sedis</taxon>
        <taxon>Chytridiomycetes</taxon>
        <taxon>Caulochytriales</taxon>
        <taxon>Caulochytriaceae</taxon>
        <taxon>Caulochytrium</taxon>
    </lineage>
</organism>
<dbReference type="GO" id="GO:0003677">
    <property type="term" value="F:DNA binding"/>
    <property type="evidence" value="ECO:0007669"/>
    <property type="project" value="UniProtKB-KW"/>
</dbReference>
<feature type="non-terminal residue" evidence="18">
    <location>
        <position position="755"/>
    </location>
</feature>
<dbReference type="OrthoDB" id="10262986at2759"/>
<dbReference type="GO" id="GO:0005675">
    <property type="term" value="C:transcription factor TFIIH holo complex"/>
    <property type="evidence" value="ECO:0007669"/>
    <property type="project" value="TreeGrafter"/>
</dbReference>
<feature type="region of interest" description="Disordered" evidence="15">
    <location>
        <begin position="145"/>
        <end position="196"/>
    </location>
</feature>
<keyword evidence="9" id="KW-0234">DNA repair</keyword>
<feature type="compositionally biased region" description="Acidic residues" evidence="15">
    <location>
        <begin position="701"/>
        <end position="710"/>
    </location>
</feature>
<dbReference type="PROSITE" id="PS51194">
    <property type="entry name" value="HELICASE_CTER"/>
    <property type="match status" value="1"/>
</dbReference>
<dbReference type="InterPro" id="IPR032830">
    <property type="entry name" value="XPB/Ssl2_N"/>
</dbReference>
<evidence type="ECO:0000256" key="5">
    <source>
        <dbReference type="ARBA" id="ARBA00022801"/>
    </source>
</evidence>
<feature type="non-terminal residue" evidence="18">
    <location>
        <position position="1"/>
    </location>
</feature>
<keyword evidence="19" id="KW-1185">Reference proteome</keyword>
<dbReference type="GO" id="GO:0097550">
    <property type="term" value="C:transcription preinitiation complex"/>
    <property type="evidence" value="ECO:0007669"/>
    <property type="project" value="TreeGrafter"/>
</dbReference>
<dbReference type="CDD" id="cd18029">
    <property type="entry name" value="DEXHc_XPB"/>
    <property type="match status" value="1"/>
</dbReference>
<feature type="domain" description="Helicase ATP-binding" evidence="16">
    <location>
        <begin position="263"/>
        <end position="425"/>
    </location>
</feature>
<reference evidence="19" key="1">
    <citation type="journal article" date="2018" name="Nat. Microbiol.">
        <title>Leveraging single-cell genomics to expand the fungal tree of life.</title>
        <authorList>
            <person name="Ahrendt S.R."/>
            <person name="Quandt C.A."/>
            <person name="Ciobanu D."/>
            <person name="Clum A."/>
            <person name="Salamov A."/>
            <person name="Andreopoulos B."/>
            <person name="Cheng J.F."/>
            <person name="Woyke T."/>
            <person name="Pelin A."/>
            <person name="Henrissat B."/>
            <person name="Reynolds N.K."/>
            <person name="Benny G.L."/>
            <person name="Smith M.E."/>
            <person name="James T.Y."/>
            <person name="Grigoriev I.V."/>
        </authorList>
    </citation>
    <scope>NUCLEOTIDE SEQUENCE [LARGE SCALE GENOMIC DNA]</scope>
    <source>
        <strain evidence="19">ATCC 52028</strain>
    </source>
</reference>
<dbReference type="PRINTS" id="PR00851">
    <property type="entry name" value="XRODRMPGMNTB"/>
</dbReference>